<proteinExistence type="predicted"/>
<reference evidence="1 2" key="1">
    <citation type="submission" date="2017-06" db="EMBL/GenBank/DDBJ databases">
        <title>Draft genome sequence of a variant of Elsinoe murrayae.</title>
        <authorList>
            <person name="Cheng Q."/>
        </authorList>
    </citation>
    <scope>NUCLEOTIDE SEQUENCE [LARGE SCALE GENOMIC DNA]</scope>
    <source>
        <strain evidence="1 2">CQ-2017a</strain>
    </source>
</reference>
<evidence type="ECO:0000313" key="2">
    <source>
        <dbReference type="Proteomes" id="UP000243797"/>
    </source>
</evidence>
<gene>
    <name evidence="1" type="ORF">CAC42_3634</name>
</gene>
<dbReference type="Proteomes" id="UP000243797">
    <property type="component" value="Unassembled WGS sequence"/>
</dbReference>
<protein>
    <submittedName>
        <fullName evidence="1">Mediator of replication checkpoint protein 1</fullName>
    </submittedName>
</protein>
<organism evidence="1 2">
    <name type="scientific">Sphaceloma murrayae</name>
    <dbReference type="NCBI Taxonomy" id="2082308"/>
    <lineage>
        <taxon>Eukaryota</taxon>
        <taxon>Fungi</taxon>
        <taxon>Dikarya</taxon>
        <taxon>Ascomycota</taxon>
        <taxon>Pezizomycotina</taxon>
        <taxon>Dothideomycetes</taxon>
        <taxon>Dothideomycetidae</taxon>
        <taxon>Myriangiales</taxon>
        <taxon>Elsinoaceae</taxon>
        <taxon>Sphaceloma</taxon>
    </lineage>
</organism>
<evidence type="ECO:0000313" key="1">
    <source>
        <dbReference type="EMBL" id="PNS17064.1"/>
    </source>
</evidence>
<accession>A0A2K1QPN9</accession>
<dbReference type="InParanoid" id="A0A2K1QPN9"/>
<sequence length="291" mass="32532">MEAAITVYRISMVDLPVVGFDCINNTVKLQTDSARVPTVASTGLTRRISDEVFFGCTPQQNELILSYEASEERLALTSVPMITELRSVTTDISVVTMELKNIPWKVIHVHNGIEQPASASKRSHPVAQIALKTGQTFAFDPSGAQYGIEHVLLPWDTYVGRYCHRIINTCTLSQHRRDFAQKRQPPLSALMATRAMMTMQLIEAQQMPFFLNFPFPFESTNRAGYPSILDDWYDKYELNMLDIIGRTTTKIDALSGLPVAKKPVVQPDLAMWKILHGLAPPESFGIAMALS</sequence>
<dbReference type="AlphaFoldDB" id="A0A2K1QPN9"/>
<dbReference type="OrthoDB" id="432970at2759"/>
<name>A0A2K1QPN9_9PEZI</name>
<dbReference type="EMBL" id="NKHZ01000054">
    <property type="protein sequence ID" value="PNS17064.1"/>
    <property type="molecule type" value="Genomic_DNA"/>
</dbReference>
<comment type="caution">
    <text evidence="1">The sequence shown here is derived from an EMBL/GenBank/DDBJ whole genome shotgun (WGS) entry which is preliminary data.</text>
</comment>
<keyword evidence="2" id="KW-1185">Reference proteome</keyword>